<reference evidence="1" key="2">
    <citation type="submission" date="2023-05" db="EMBL/GenBank/DDBJ databases">
        <authorList>
            <person name="Fouks B."/>
        </authorList>
    </citation>
    <scope>NUCLEOTIDE SEQUENCE</scope>
    <source>
        <strain evidence="1">Stay&amp;Tobe</strain>
        <tissue evidence="1">Testes</tissue>
    </source>
</reference>
<organism evidence="1 2">
    <name type="scientific">Diploptera punctata</name>
    <name type="common">Pacific beetle cockroach</name>
    <dbReference type="NCBI Taxonomy" id="6984"/>
    <lineage>
        <taxon>Eukaryota</taxon>
        <taxon>Metazoa</taxon>
        <taxon>Ecdysozoa</taxon>
        <taxon>Arthropoda</taxon>
        <taxon>Hexapoda</taxon>
        <taxon>Insecta</taxon>
        <taxon>Pterygota</taxon>
        <taxon>Neoptera</taxon>
        <taxon>Polyneoptera</taxon>
        <taxon>Dictyoptera</taxon>
        <taxon>Blattodea</taxon>
        <taxon>Blaberoidea</taxon>
        <taxon>Blaberidae</taxon>
        <taxon>Diplopterinae</taxon>
        <taxon>Diploptera</taxon>
    </lineage>
</organism>
<dbReference type="AlphaFoldDB" id="A0AAD7ZAV9"/>
<protein>
    <submittedName>
        <fullName evidence="1">Uncharacterized protein</fullName>
    </submittedName>
</protein>
<evidence type="ECO:0000313" key="2">
    <source>
        <dbReference type="Proteomes" id="UP001233999"/>
    </source>
</evidence>
<keyword evidence="2" id="KW-1185">Reference proteome</keyword>
<feature type="non-terminal residue" evidence="1">
    <location>
        <position position="1"/>
    </location>
</feature>
<gene>
    <name evidence="1" type="ORF">L9F63_006478</name>
</gene>
<comment type="caution">
    <text evidence="1">The sequence shown here is derived from an EMBL/GenBank/DDBJ whole genome shotgun (WGS) entry which is preliminary data.</text>
</comment>
<dbReference type="EMBL" id="JASPKZ010009384">
    <property type="protein sequence ID" value="KAJ9576952.1"/>
    <property type="molecule type" value="Genomic_DNA"/>
</dbReference>
<accession>A0AAD7ZAV9</accession>
<sequence length="112" mass="12298">CFPKQLYPVVSFKVRMQDLRTATAGGELRAGGRIKANFGLRSVGGRAETCAFITQNAGNVVLPQLNRHYTDSSNVSGERGGHTPALITLSSNTSLIFLRHKIVVYLNRRCYS</sequence>
<evidence type="ECO:0000313" key="1">
    <source>
        <dbReference type="EMBL" id="KAJ9576952.1"/>
    </source>
</evidence>
<proteinExistence type="predicted"/>
<reference evidence="1" key="1">
    <citation type="journal article" date="2023" name="IScience">
        <title>Live-bearing cockroach genome reveals convergent evolutionary mechanisms linked to viviparity in insects and beyond.</title>
        <authorList>
            <person name="Fouks B."/>
            <person name="Harrison M.C."/>
            <person name="Mikhailova A.A."/>
            <person name="Marchal E."/>
            <person name="English S."/>
            <person name="Carruthers M."/>
            <person name="Jennings E.C."/>
            <person name="Chiamaka E.L."/>
            <person name="Frigard R.A."/>
            <person name="Pippel M."/>
            <person name="Attardo G.M."/>
            <person name="Benoit J.B."/>
            <person name="Bornberg-Bauer E."/>
            <person name="Tobe S.S."/>
        </authorList>
    </citation>
    <scope>NUCLEOTIDE SEQUENCE</scope>
    <source>
        <strain evidence="1">Stay&amp;Tobe</strain>
    </source>
</reference>
<feature type="non-terminal residue" evidence="1">
    <location>
        <position position="112"/>
    </location>
</feature>
<name>A0AAD7ZAV9_DIPPU</name>
<dbReference type="Proteomes" id="UP001233999">
    <property type="component" value="Unassembled WGS sequence"/>
</dbReference>